<dbReference type="Proteomes" id="UP000492821">
    <property type="component" value="Unassembled WGS sequence"/>
</dbReference>
<reference evidence="2" key="2">
    <citation type="submission" date="2020-10" db="UniProtKB">
        <authorList>
            <consortium name="WormBaseParasite"/>
        </authorList>
    </citation>
    <scope>IDENTIFICATION</scope>
</reference>
<evidence type="ECO:0000313" key="2">
    <source>
        <dbReference type="WBParaSite" id="Pan_g13949.t1"/>
    </source>
</evidence>
<accession>A0A7E4UXE4</accession>
<dbReference type="AlphaFoldDB" id="A0A7E4UXE4"/>
<reference evidence="1" key="1">
    <citation type="journal article" date="2013" name="Genetics">
        <title>The draft genome and transcriptome of Panagrellus redivivus are shaped by the harsh demands of a free-living lifestyle.</title>
        <authorList>
            <person name="Srinivasan J."/>
            <person name="Dillman A.R."/>
            <person name="Macchietto M.G."/>
            <person name="Heikkinen L."/>
            <person name="Lakso M."/>
            <person name="Fracchia K.M."/>
            <person name="Antoshechkin I."/>
            <person name="Mortazavi A."/>
            <person name="Wong G."/>
            <person name="Sternberg P.W."/>
        </authorList>
    </citation>
    <scope>NUCLEOTIDE SEQUENCE [LARGE SCALE GENOMIC DNA]</scope>
    <source>
        <strain evidence="1">MT8872</strain>
    </source>
</reference>
<organism evidence="1 2">
    <name type="scientific">Panagrellus redivivus</name>
    <name type="common">Microworm</name>
    <dbReference type="NCBI Taxonomy" id="6233"/>
    <lineage>
        <taxon>Eukaryota</taxon>
        <taxon>Metazoa</taxon>
        <taxon>Ecdysozoa</taxon>
        <taxon>Nematoda</taxon>
        <taxon>Chromadorea</taxon>
        <taxon>Rhabditida</taxon>
        <taxon>Tylenchina</taxon>
        <taxon>Panagrolaimomorpha</taxon>
        <taxon>Panagrolaimoidea</taxon>
        <taxon>Panagrolaimidae</taxon>
        <taxon>Panagrellus</taxon>
    </lineage>
</organism>
<dbReference type="WBParaSite" id="Pan_g13949.t1">
    <property type="protein sequence ID" value="Pan_g13949.t1"/>
    <property type="gene ID" value="Pan_g13949"/>
</dbReference>
<name>A0A7E4UXE4_PANRE</name>
<protein>
    <submittedName>
        <fullName evidence="2">SWIM-type domain-containing protein</fullName>
    </submittedName>
</protein>
<sequence length="98" mass="10657">MGISPGISPGGNPRGYPLRIPVIAPETATTEPNLSTDWTGGVSSKNDGCKCLQRDQTANSCRHVDFKVQRRAAGTHVILHHKRREEARPSQQPASIDE</sequence>
<evidence type="ECO:0000313" key="1">
    <source>
        <dbReference type="Proteomes" id="UP000492821"/>
    </source>
</evidence>
<proteinExistence type="predicted"/>
<keyword evidence="1" id="KW-1185">Reference proteome</keyword>